<evidence type="ECO:0000313" key="4">
    <source>
        <dbReference type="Proteomes" id="UP000323317"/>
    </source>
</evidence>
<evidence type="ECO:0000256" key="1">
    <source>
        <dbReference type="SAM" id="Phobius"/>
    </source>
</evidence>
<feature type="transmembrane region" description="Helical" evidence="1">
    <location>
        <begin position="122"/>
        <end position="143"/>
    </location>
</feature>
<dbReference type="RefSeq" id="WP_148948720.1">
    <property type="nucleotide sequence ID" value="NZ_VTEH01000026.1"/>
</dbReference>
<accession>A0A5D4K6A1</accession>
<proteinExistence type="predicted"/>
<keyword evidence="1" id="KW-1133">Transmembrane helix</keyword>
<keyword evidence="3" id="KW-0482">Metalloprotease</keyword>
<feature type="domain" description="CAAX prenyl protease 2/Lysostaphin resistance protein A-like" evidence="2">
    <location>
        <begin position="130"/>
        <end position="215"/>
    </location>
</feature>
<feature type="transmembrane region" description="Helical" evidence="1">
    <location>
        <begin position="7"/>
        <end position="27"/>
    </location>
</feature>
<feature type="transmembrane region" description="Helical" evidence="1">
    <location>
        <begin position="86"/>
        <end position="106"/>
    </location>
</feature>
<evidence type="ECO:0000313" key="3">
    <source>
        <dbReference type="EMBL" id="TYR72808.1"/>
    </source>
</evidence>
<keyword evidence="3" id="KW-0645">Protease</keyword>
<feature type="transmembrane region" description="Helical" evidence="1">
    <location>
        <begin position="47"/>
        <end position="65"/>
    </location>
</feature>
<name>A0A5D4K6A1_9BACI</name>
<dbReference type="InterPro" id="IPR003675">
    <property type="entry name" value="Rce1/LyrA-like_dom"/>
</dbReference>
<dbReference type="InterPro" id="IPR052710">
    <property type="entry name" value="CAAX_protease"/>
</dbReference>
<dbReference type="PANTHER" id="PTHR36435:SF6">
    <property type="entry name" value="ABORTIVE INFECTION PROTEIN"/>
    <property type="match status" value="1"/>
</dbReference>
<dbReference type="PANTHER" id="PTHR36435">
    <property type="entry name" value="SLR1288 PROTEIN"/>
    <property type="match status" value="1"/>
</dbReference>
<protein>
    <submittedName>
        <fullName evidence="3">CPBP family intramembrane metalloprotease</fullName>
    </submittedName>
</protein>
<organism evidence="3 4">
    <name type="scientific">Rossellomorea vietnamensis</name>
    <dbReference type="NCBI Taxonomy" id="218284"/>
    <lineage>
        <taxon>Bacteria</taxon>
        <taxon>Bacillati</taxon>
        <taxon>Bacillota</taxon>
        <taxon>Bacilli</taxon>
        <taxon>Bacillales</taxon>
        <taxon>Bacillaceae</taxon>
        <taxon>Rossellomorea</taxon>
    </lineage>
</organism>
<sequence length="247" mass="27833">MKKQYGYVLIAYITMQLSSILGIPLFYHAAVNWFNQSSDQAEAVVPGYWLVFSFSITLLIVWAILRKSEASTRLEREAPMSPVFSALWAIAGIFMAFFAQAIAINIERLLGIEMGSENTENIVRIIDSVPLAMIVAAVIGPILEEIVFRKIIFGALYQRFSFILSALISSVIFAFAHFEPEHVLLYSAMGFTFAFLYVKTKRIIVPIIAHVSMNSLVVLMQSIFREDIEKMIEEAERIQGFIGGLFL</sequence>
<comment type="caution">
    <text evidence="3">The sequence shown here is derived from an EMBL/GenBank/DDBJ whole genome shotgun (WGS) entry which is preliminary data.</text>
</comment>
<dbReference type="GO" id="GO:0008237">
    <property type="term" value="F:metallopeptidase activity"/>
    <property type="evidence" value="ECO:0007669"/>
    <property type="project" value="UniProtKB-KW"/>
</dbReference>
<keyword evidence="3" id="KW-0378">Hydrolase</keyword>
<reference evidence="3 4" key="1">
    <citation type="submission" date="2019-08" db="EMBL/GenBank/DDBJ databases">
        <title>Bacillus genomes from the desert of Cuatro Cienegas, Coahuila.</title>
        <authorList>
            <person name="Olmedo-Alvarez G."/>
        </authorList>
    </citation>
    <scope>NUCLEOTIDE SEQUENCE [LARGE SCALE GENOMIC DNA]</scope>
    <source>
        <strain evidence="3 4">CH40_1T</strain>
    </source>
</reference>
<keyword evidence="1" id="KW-0472">Membrane</keyword>
<gene>
    <name evidence="3" type="ORF">FZC79_21500</name>
</gene>
<feature type="transmembrane region" description="Helical" evidence="1">
    <location>
        <begin position="155"/>
        <end position="176"/>
    </location>
</feature>
<dbReference type="EMBL" id="VTEH01000026">
    <property type="protein sequence ID" value="TYR72808.1"/>
    <property type="molecule type" value="Genomic_DNA"/>
</dbReference>
<feature type="transmembrane region" description="Helical" evidence="1">
    <location>
        <begin position="182"/>
        <end position="198"/>
    </location>
</feature>
<dbReference type="Pfam" id="PF02517">
    <property type="entry name" value="Rce1-like"/>
    <property type="match status" value="1"/>
</dbReference>
<dbReference type="GO" id="GO:0080120">
    <property type="term" value="P:CAAX-box protein maturation"/>
    <property type="evidence" value="ECO:0007669"/>
    <property type="project" value="UniProtKB-ARBA"/>
</dbReference>
<keyword evidence="1" id="KW-0812">Transmembrane</keyword>
<dbReference type="GO" id="GO:0004175">
    <property type="term" value="F:endopeptidase activity"/>
    <property type="evidence" value="ECO:0007669"/>
    <property type="project" value="UniProtKB-ARBA"/>
</dbReference>
<evidence type="ECO:0000259" key="2">
    <source>
        <dbReference type="Pfam" id="PF02517"/>
    </source>
</evidence>
<dbReference type="AlphaFoldDB" id="A0A5D4K6A1"/>
<dbReference type="Proteomes" id="UP000323317">
    <property type="component" value="Unassembled WGS sequence"/>
</dbReference>
<dbReference type="GO" id="GO:0006508">
    <property type="term" value="P:proteolysis"/>
    <property type="evidence" value="ECO:0007669"/>
    <property type="project" value="UniProtKB-KW"/>
</dbReference>